<keyword evidence="2" id="KW-1185">Reference proteome</keyword>
<dbReference type="RefSeq" id="WP_236340012.1">
    <property type="nucleotide sequence ID" value="NZ_CAKMMF010000007.1"/>
</dbReference>
<comment type="caution">
    <text evidence="1">The sequence shown here is derived from an EMBL/GenBank/DDBJ whole genome shotgun (WGS) entry which is preliminary data.</text>
</comment>
<dbReference type="SUPFAM" id="SSF53474">
    <property type="entry name" value="alpha/beta-Hydrolases"/>
    <property type="match status" value="1"/>
</dbReference>
<protein>
    <recommendedName>
        <fullName evidence="3">Alpha/beta hydrolase</fullName>
    </recommendedName>
</protein>
<dbReference type="Proteomes" id="UP000838686">
    <property type="component" value="Unassembled WGS sequence"/>
</dbReference>
<accession>A0ABM9C1M3</accession>
<gene>
    <name evidence="1" type="ORF">PAECIP111893_01672</name>
</gene>
<organism evidence="1 2">
    <name type="scientific">Paenibacillus plantiphilus</name>
    <dbReference type="NCBI Taxonomy" id="2905650"/>
    <lineage>
        <taxon>Bacteria</taxon>
        <taxon>Bacillati</taxon>
        <taxon>Bacillota</taxon>
        <taxon>Bacilli</taxon>
        <taxon>Bacillales</taxon>
        <taxon>Paenibacillaceae</taxon>
        <taxon>Paenibacillus</taxon>
    </lineage>
</organism>
<reference evidence="1" key="1">
    <citation type="submission" date="2022-01" db="EMBL/GenBank/DDBJ databases">
        <authorList>
            <person name="Criscuolo A."/>
        </authorList>
    </citation>
    <scope>NUCLEOTIDE SEQUENCE</scope>
    <source>
        <strain evidence="1">CIP111893</strain>
    </source>
</reference>
<dbReference type="EMBL" id="CAKMMF010000007">
    <property type="protein sequence ID" value="CAH1201611.1"/>
    <property type="molecule type" value="Genomic_DNA"/>
</dbReference>
<dbReference type="Gene3D" id="3.40.50.1820">
    <property type="entry name" value="alpha/beta hydrolase"/>
    <property type="match status" value="1"/>
</dbReference>
<evidence type="ECO:0008006" key="3">
    <source>
        <dbReference type="Google" id="ProtNLM"/>
    </source>
</evidence>
<sequence length="84" mass="10031">MNRIYWGTEDWEVDEFALDEDVVSTLSDIQPTFFYHSRDDEIVPFTHLNLYAERFPQAIIREFDGRGHQFNNDLFEVSQDIKSL</sequence>
<evidence type="ECO:0000313" key="2">
    <source>
        <dbReference type="Proteomes" id="UP000838686"/>
    </source>
</evidence>
<evidence type="ECO:0000313" key="1">
    <source>
        <dbReference type="EMBL" id="CAH1201611.1"/>
    </source>
</evidence>
<proteinExistence type="predicted"/>
<name>A0ABM9C1M3_9BACL</name>
<dbReference type="InterPro" id="IPR029058">
    <property type="entry name" value="AB_hydrolase_fold"/>
</dbReference>